<dbReference type="Gene3D" id="1.25.10.10">
    <property type="entry name" value="Leucine-rich Repeat Variant"/>
    <property type="match status" value="2"/>
</dbReference>
<keyword evidence="2" id="KW-1185">Reference proteome</keyword>
<dbReference type="RefSeq" id="WP_089249431.1">
    <property type="nucleotide sequence ID" value="NZ_FZPH01000005.1"/>
</dbReference>
<reference evidence="1 2" key="1">
    <citation type="submission" date="2017-06" db="EMBL/GenBank/DDBJ databases">
        <authorList>
            <person name="Kim H.J."/>
            <person name="Triplett B.A."/>
        </authorList>
    </citation>
    <scope>NUCLEOTIDE SEQUENCE [LARGE SCALE GENOMIC DNA]</scope>
    <source>
        <strain evidence="1 2">CGMCC 4.5593</strain>
    </source>
</reference>
<accession>A0A239MHQ3</accession>
<gene>
    <name evidence="1" type="ORF">SAMN05421812_105441</name>
</gene>
<name>A0A239MHQ3_9ACTN</name>
<evidence type="ECO:0008006" key="3">
    <source>
        <dbReference type="Google" id="ProtNLM"/>
    </source>
</evidence>
<dbReference type="InterPro" id="IPR011989">
    <property type="entry name" value="ARM-like"/>
</dbReference>
<organism evidence="1 2">
    <name type="scientific">Asanoa hainanensis</name>
    <dbReference type="NCBI Taxonomy" id="560556"/>
    <lineage>
        <taxon>Bacteria</taxon>
        <taxon>Bacillati</taxon>
        <taxon>Actinomycetota</taxon>
        <taxon>Actinomycetes</taxon>
        <taxon>Micromonosporales</taxon>
        <taxon>Micromonosporaceae</taxon>
        <taxon>Asanoa</taxon>
    </lineage>
</organism>
<sequence>MRHSAHGLAANPALTRAALDRLVAVGGWALDDELAERADLTDGQVEALAGRGSSSVLVTLVRRGRVGLSAVEHRPWAIVALLDDHDIPEAWLWRVAGEPDSDLRAELALAAACPPELLRLLAQDAELVSSVAASAALTPELAAELAGHSDAEVRRAVAANEHAPASLLAGLVAAVSATDHDLALALAGNPAAAAQALVGHPSRLVRLALAGRTDLGPDSYRALAREEAVRPELAANPAIGEALIRELATSELRQWIARNPAVPLDVLTDLAPGLRIGPAPLPRIAVATQAELRRFAGGPLRALVAQHPDLPEELAATMLDDPDPRVAKAVAPHPLVTAEQLRRMTARHGAAVAAGVVRNPNCPPDLLGATAGKRLLRAIATHPNTAPATVAALLDHDDDLVAASAAANPALPAEAVERILRSVESRTSTAADYGYA</sequence>
<dbReference type="EMBL" id="FZPH01000005">
    <property type="protein sequence ID" value="SNT41634.1"/>
    <property type="molecule type" value="Genomic_DNA"/>
</dbReference>
<protein>
    <recommendedName>
        <fullName evidence="3">Leucine rich repeat variant</fullName>
    </recommendedName>
</protein>
<evidence type="ECO:0000313" key="2">
    <source>
        <dbReference type="Proteomes" id="UP000198362"/>
    </source>
</evidence>
<dbReference type="AlphaFoldDB" id="A0A239MHQ3"/>
<evidence type="ECO:0000313" key="1">
    <source>
        <dbReference type="EMBL" id="SNT41634.1"/>
    </source>
</evidence>
<dbReference type="OrthoDB" id="3666466at2"/>
<dbReference type="Proteomes" id="UP000198362">
    <property type="component" value="Unassembled WGS sequence"/>
</dbReference>
<proteinExistence type="predicted"/>